<dbReference type="Gene3D" id="3.40.50.1820">
    <property type="entry name" value="alpha/beta hydrolase"/>
    <property type="match status" value="1"/>
</dbReference>
<evidence type="ECO:0000313" key="2">
    <source>
        <dbReference type="Proteomes" id="UP000250831"/>
    </source>
</evidence>
<dbReference type="Proteomes" id="UP000250831">
    <property type="component" value="Unassembled WGS sequence"/>
</dbReference>
<comment type="caution">
    <text evidence="1">The sequence shown here is derived from an EMBL/GenBank/DDBJ whole genome shotgun (WGS) entry which is preliminary data.</text>
</comment>
<organism evidence="1 2">
    <name type="scientific">Sphingobacterium athyrii</name>
    <dbReference type="NCBI Taxonomy" id="2152717"/>
    <lineage>
        <taxon>Bacteria</taxon>
        <taxon>Pseudomonadati</taxon>
        <taxon>Bacteroidota</taxon>
        <taxon>Sphingobacteriia</taxon>
        <taxon>Sphingobacteriales</taxon>
        <taxon>Sphingobacteriaceae</taxon>
        <taxon>Sphingobacterium</taxon>
    </lineage>
</organism>
<accession>A0A363NW60</accession>
<keyword evidence="2" id="KW-1185">Reference proteome</keyword>
<proteinExistence type="predicted"/>
<name>A0A363NW60_9SPHI</name>
<reference evidence="1 2" key="1">
    <citation type="submission" date="2018-04" db="EMBL/GenBank/DDBJ databases">
        <title>Sphingobacterium sp. M46 Genome.</title>
        <authorList>
            <person name="Cheng J."/>
            <person name="Li Y."/>
        </authorList>
    </citation>
    <scope>NUCLEOTIDE SEQUENCE [LARGE SCALE GENOMIC DNA]</scope>
    <source>
        <strain evidence="1 2">M46</strain>
    </source>
</reference>
<sequence length="99" mass="11433">MAPELDTTNIPYSFDNAFFLKKVKCPVIIFHGNRDTAVYYGSFVKLLKLLKATDQFITLQDESHNDFSKNEAYLILNLFKKVVQKIFTINKGLNPCIRN</sequence>
<dbReference type="AlphaFoldDB" id="A0A363NW60"/>
<protein>
    <recommendedName>
        <fullName evidence="3">Peptidase S9 prolyl oligopeptidase catalytic domain-containing protein</fullName>
    </recommendedName>
</protein>
<evidence type="ECO:0008006" key="3">
    <source>
        <dbReference type="Google" id="ProtNLM"/>
    </source>
</evidence>
<gene>
    <name evidence="1" type="ORF">DCO56_08915</name>
</gene>
<evidence type="ECO:0000313" key="1">
    <source>
        <dbReference type="EMBL" id="PUV25052.1"/>
    </source>
</evidence>
<dbReference type="EMBL" id="QCXX01000002">
    <property type="protein sequence ID" value="PUV25052.1"/>
    <property type="molecule type" value="Genomic_DNA"/>
</dbReference>
<dbReference type="SUPFAM" id="SSF53474">
    <property type="entry name" value="alpha/beta-Hydrolases"/>
    <property type="match status" value="1"/>
</dbReference>
<dbReference type="InterPro" id="IPR029058">
    <property type="entry name" value="AB_hydrolase_fold"/>
</dbReference>